<organism evidence="1 2">
    <name type="scientific">Candidatus Acididesulfobacter diazotrophicus</name>
    <dbReference type="NCBI Taxonomy" id="2597226"/>
    <lineage>
        <taxon>Bacteria</taxon>
        <taxon>Deltaproteobacteria</taxon>
        <taxon>Candidatus Acidulodesulfobacterales</taxon>
        <taxon>Candidatus Acididesulfobacter</taxon>
    </lineage>
</organism>
<dbReference type="AlphaFoldDB" id="A0A519BJM4"/>
<dbReference type="Proteomes" id="UP000319296">
    <property type="component" value="Unassembled WGS sequence"/>
</dbReference>
<protein>
    <submittedName>
        <fullName evidence="1">Uncharacterized protein</fullName>
    </submittedName>
</protein>
<name>A0A519BJM4_9DELT</name>
<evidence type="ECO:0000313" key="1">
    <source>
        <dbReference type="EMBL" id="RZD17468.1"/>
    </source>
</evidence>
<evidence type="ECO:0000313" key="2">
    <source>
        <dbReference type="Proteomes" id="UP000319296"/>
    </source>
</evidence>
<sequence>MIDEYKLFSYIKERADELKNYSKDGSAFFFLMASAYIDFLSCAINNQCSPGIKYCEFIQTYFGKVNPVYKQADVALAIYCVMRNGLLHNFSFAPEHRGVCRGNNITIKVFHVKNNDSEKDHMKMPNNKLLLIGAEPFACDIQKTVKKILISSDIKLKSNILKWCENHPPIAPIGYFNK</sequence>
<gene>
    <name evidence="1" type="ORF">EVG15_10985</name>
</gene>
<comment type="caution">
    <text evidence="1">The sequence shown here is derived from an EMBL/GenBank/DDBJ whole genome shotgun (WGS) entry which is preliminary data.</text>
</comment>
<proteinExistence type="predicted"/>
<dbReference type="EMBL" id="SGBB01000045">
    <property type="protein sequence ID" value="RZD17468.1"/>
    <property type="molecule type" value="Genomic_DNA"/>
</dbReference>
<accession>A0A519BJM4</accession>
<reference evidence="1 2" key="1">
    <citation type="journal article" date="2019" name="ISME J.">
        <title>Insights into ecological role of a new deltaproteobacterial order Candidatus Acidulodesulfobacterales by metagenomics and metatranscriptomics.</title>
        <authorList>
            <person name="Tan S."/>
            <person name="Liu J."/>
            <person name="Fang Y."/>
            <person name="Hedlund B.P."/>
            <person name="Lian Z.H."/>
            <person name="Huang L.Y."/>
            <person name="Li J.T."/>
            <person name="Huang L.N."/>
            <person name="Li W.J."/>
            <person name="Jiang H.C."/>
            <person name="Dong H.L."/>
            <person name="Shu W.S."/>
        </authorList>
    </citation>
    <scope>NUCLEOTIDE SEQUENCE [LARGE SCALE GENOMIC DNA]</scope>
    <source>
        <strain evidence="1">AP1</strain>
    </source>
</reference>